<dbReference type="AlphaFoldDB" id="A0A553EDF4"/>
<gene>
    <name evidence="1" type="ORF">FNW21_01715</name>
</gene>
<organism evidence="1 2">
    <name type="scientific">Flavobacterium restrictum</name>
    <dbReference type="NCBI Taxonomy" id="2594428"/>
    <lineage>
        <taxon>Bacteria</taxon>
        <taxon>Pseudomonadati</taxon>
        <taxon>Bacteroidota</taxon>
        <taxon>Flavobacteriia</taxon>
        <taxon>Flavobacteriales</taxon>
        <taxon>Flavobacteriaceae</taxon>
        <taxon>Flavobacterium</taxon>
    </lineage>
</organism>
<comment type="caution">
    <text evidence="1">The sequence shown here is derived from an EMBL/GenBank/DDBJ whole genome shotgun (WGS) entry which is preliminary data.</text>
</comment>
<dbReference type="RefSeq" id="WP_144255000.1">
    <property type="nucleotide sequence ID" value="NZ_VJZT01000001.1"/>
</dbReference>
<evidence type="ECO:0000313" key="1">
    <source>
        <dbReference type="EMBL" id="TRX43078.1"/>
    </source>
</evidence>
<name>A0A553EDF4_9FLAO</name>
<dbReference type="OrthoDB" id="642277at2"/>
<evidence type="ECO:0000313" key="2">
    <source>
        <dbReference type="Proteomes" id="UP000316371"/>
    </source>
</evidence>
<proteinExistence type="predicted"/>
<reference evidence="1 2" key="1">
    <citation type="submission" date="2019-07" db="EMBL/GenBank/DDBJ databases">
        <title>Novel species of Flavobacterium.</title>
        <authorList>
            <person name="Liu Q."/>
            <person name="Xin Y.-H."/>
        </authorList>
    </citation>
    <scope>NUCLEOTIDE SEQUENCE [LARGE SCALE GENOMIC DNA]</scope>
    <source>
        <strain evidence="1 2">LB1R34</strain>
    </source>
</reference>
<dbReference type="Proteomes" id="UP000316371">
    <property type="component" value="Unassembled WGS sequence"/>
</dbReference>
<evidence type="ECO:0008006" key="3">
    <source>
        <dbReference type="Google" id="ProtNLM"/>
    </source>
</evidence>
<keyword evidence="2" id="KW-1185">Reference proteome</keyword>
<sequence length="316" mass="37709">MKKIEWKHLVGLHQLYKSKQTRLKITNNDFINQVILKQKKLIKFKVGNHSIIEASSRFNEFYEQEFLETYEYYNNFFEKSGIENDAKKSFDDEDFKALMFVFYNKEELKKNITTEKKLSALIYKNQNSKYLSNKLSVKNAVLKILELNEFPEKDPKNNQWRFVVDCLNPKVIVLCENLDCLKVPLEYKNNNIELWYVGGNNTKPLEDISQDKLKLPIYYFCDWDYNGLLIYSNVKQIFRSKGIEVKIIQPQSYEIAIEVNVKHHKSKWNDNEFSNLLKNDFSLQEFDFINQLISENKWIEEESLDLIKLLKGYNII</sequence>
<protein>
    <recommendedName>
        <fullName evidence="3">Wadjet protein JetD C-terminal domain-containing protein</fullName>
    </recommendedName>
</protein>
<accession>A0A553EDF4</accession>
<dbReference type="EMBL" id="VJZT01000001">
    <property type="protein sequence ID" value="TRX43078.1"/>
    <property type="molecule type" value="Genomic_DNA"/>
</dbReference>